<reference evidence="1" key="3">
    <citation type="submission" date="2022-06" db="UniProtKB">
        <authorList>
            <consortium name="EnsemblPlants"/>
        </authorList>
    </citation>
    <scope>IDENTIFICATION</scope>
</reference>
<protein>
    <submittedName>
        <fullName evidence="1">Uncharacterized protein</fullName>
    </submittedName>
</protein>
<evidence type="ECO:0000313" key="1">
    <source>
        <dbReference type="EnsemblPlants" id="TuG1812G0500003735.01.T01"/>
    </source>
</evidence>
<reference evidence="2" key="1">
    <citation type="journal article" date="2013" name="Nature">
        <title>Draft genome of the wheat A-genome progenitor Triticum urartu.</title>
        <authorList>
            <person name="Ling H.Q."/>
            <person name="Zhao S."/>
            <person name="Liu D."/>
            <person name="Wang J."/>
            <person name="Sun H."/>
            <person name="Zhang C."/>
            <person name="Fan H."/>
            <person name="Li D."/>
            <person name="Dong L."/>
            <person name="Tao Y."/>
            <person name="Gao C."/>
            <person name="Wu H."/>
            <person name="Li Y."/>
            <person name="Cui Y."/>
            <person name="Guo X."/>
            <person name="Zheng S."/>
            <person name="Wang B."/>
            <person name="Yu K."/>
            <person name="Liang Q."/>
            <person name="Yang W."/>
            <person name="Lou X."/>
            <person name="Chen J."/>
            <person name="Feng M."/>
            <person name="Jian J."/>
            <person name="Zhang X."/>
            <person name="Luo G."/>
            <person name="Jiang Y."/>
            <person name="Liu J."/>
            <person name="Wang Z."/>
            <person name="Sha Y."/>
            <person name="Zhang B."/>
            <person name="Wu H."/>
            <person name="Tang D."/>
            <person name="Shen Q."/>
            <person name="Xue P."/>
            <person name="Zou S."/>
            <person name="Wang X."/>
            <person name="Liu X."/>
            <person name="Wang F."/>
            <person name="Yang Y."/>
            <person name="An X."/>
            <person name="Dong Z."/>
            <person name="Zhang K."/>
            <person name="Zhang X."/>
            <person name="Luo M.C."/>
            <person name="Dvorak J."/>
            <person name="Tong Y."/>
            <person name="Wang J."/>
            <person name="Yang H."/>
            <person name="Li Z."/>
            <person name="Wang D."/>
            <person name="Zhang A."/>
            <person name="Wang J."/>
        </authorList>
    </citation>
    <scope>NUCLEOTIDE SEQUENCE</scope>
    <source>
        <strain evidence="2">cv. G1812</strain>
    </source>
</reference>
<name>A0A8R7UIG4_TRIUA</name>
<dbReference type="Gramene" id="TuG1812G0500003735.01.T01">
    <property type="protein sequence ID" value="TuG1812G0500003735.01.T01"/>
    <property type="gene ID" value="TuG1812G0500003735.01"/>
</dbReference>
<proteinExistence type="predicted"/>
<evidence type="ECO:0000313" key="2">
    <source>
        <dbReference type="Proteomes" id="UP000015106"/>
    </source>
</evidence>
<reference evidence="1" key="2">
    <citation type="submission" date="2018-03" db="EMBL/GenBank/DDBJ databases">
        <title>The Triticum urartu genome reveals the dynamic nature of wheat genome evolution.</title>
        <authorList>
            <person name="Ling H."/>
            <person name="Ma B."/>
            <person name="Shi X."/>
            <person name="Liu H."/>
            <person name="Dong L."/>
            <person name="Sun H."/>
            <person name="Cao Y."/>
            <person name="Gao Q."/>
            <person name="Zheng S."/>
            <person name="Li Y."/>
            <person name="Yu Y."/>
            <person name="Du H."/>
            <person name="Qi M."/>
            <person name="Li Y."/>
            <person name="Yu H."/>
            <person name="Cui Y."/>
            <person name="Wang N."/>
            <person name="Chen C."/>
            <person name="Wu H."/>
            <person name="Zhao Y."/>
            <person name="Zhang J."/>
            <person name="Li Y."/>
            <person name="Zhou W."/>
            <person name="Zhang B."/>
            <person name="Hu W."/>
            <person name="Eijk M."/>
            <person name="Tang J."/>
            <person name="Witsenboer H."/>
            <person name="Zhao S."/>
            <person name="Li Z."/>
            <person name="Zhang A."/>
            <person name="Wang D."/>
            <person name="Liang C."/>
        </authorList>
    </citation>
    <scope>NUCLEOTIDE SEQUENCE [LARGE SCALE GENOMIC DNA]</scope>
    <source>
        <strain evidence="1">cv. G1812</strain>
    </source>
</reference>
<keyword evidence="2" id="KW-1185">Reference proteome</keyword>
<organism evidence="1 2">
    <name type="scientific">Triticum urartu</name>
    <name type="common">Red wild einkorn</name>
    <name type="synonym">Crithodium urartu</name>
    <dbReference type="NCBI Taxonomy" id="4572"/>
    <lineage>
        <taxon>Eukaryota</taxon>
        <taxon>Viridiplantae</taxon>
        <taxon>Streptophyta</taxon>
        <taxon>Embryophyta</taxon>
        <taxon>Tracheophyta</taxon>
        <taxon>Spermatophyta</taxon>
        <taxon>Magnoliopsida</taxon>
        <taxon>Liliopsida</taxon>
        <taxon>Poales</taxon>
        <taxon>Poaceae</taxon>
        <taxon>BOP clade</taxon>
        <taxon>Pooideae</taxon>
        <taxon>Triticodae</taxon>
        <taxon>Triticeae</taxon>
        <taxon>Triticinae</taxon>
        <taxon>Triticum</taxon>
    </lineage>
</organism>
<dbReference type="EnsemblPlants" id="TuG1812G0500003735.01.T01">
    <property type="protein sequence ID" value="TuG1812G0500003735.01.T01"/>
    <property type="gene ID" value="TuG1812G0500003735.01"/>
</dbReference>
<dbReference type="Proteomes" id="UP000015106">
    <property type="component" value="Chromosome 5"/>
</dbReference>
<dbReference type="AlphaFoldDB" id="A0A8R7UIG4"/>
<sequence length="80" mass="8382">MAPPWSQGTLTVGHAFMLDHLPLPGRLTPPPPPRPAHVSGSFVGRLAVGSFVRHVSGLRIVGALRDGSTTSSTSHSDYLA</sequence>
<accession>A0A8R7UIG4</accession>